<evidence type="ECO:0000256" key="3">
    <source>
        <dbReference type="ARBA" id="ARBA00023110"/>
    </source>
</evidence>
<sequence precursor="true">MRISNFSRALMFRGLAAAAVCMPGLALAQEPVAEPPVAEKPATEAPAAEAPAADPEKKPATEVPAAEAPAAEAPAAEAPAAEAPAPNPEAKQAFDEVLGRWKTMLKDLRALKIRYQTSKPDEQIGLKEEWNRMLGAAKDLLPELHTKATAAYVASPNTDPQLTRFLVKLAADDVQTDQYELAFEVSKALIANNCDDKSVYDVAGVSAYALGEFDLADKYLQLATEAGTLSRIGQEFATDVKQQLELWNKEKEIRAAEAKADDLPRVKFETSAGTIVIELFENEAPDTVGNFISLVEKKFYDGLSFHRVLANFMAQGGDPSGDGTGGPGYEIFCECHQENYRRHFRGALSMAHAGRDTGGSQFFITFRPTGNLNGRHTCFGRVIEGMDVLAKITRRDPQGEPPLPTPDTIVKAEVVRKRDHAYAPKKVQ</sequence>
<dbReference type="PANTHER" id="PTHR45625">
    <property type="entry name" value="PEPTIDYL-PROLYL CIS-TRANS ISOMERASE-RELATED"/>
    <property type="match status" value="1"/>
</dbReference>
<evidence type="ECO:0000256" key="1">
    <source>
        <dbReference type="ARBA" id="ARBA00007365"/>
    </source>
</evidence>
<reference evidence="8 9" key="1">
    <citation type="journal article" date="2009" name="Stand. Genomic Sci.">
        <title>Complete genome sequence of Pirellula staleyi type strain (ATCC 27377).</title>
        <authorList>
            <person name="Clum A."/>
            <person name="Tindall B.J."/>
            <person name="Sikorski J."/>
            <person name="Ivanova N."/>
            <person name="Mavrommatis K."/>
            <person name="Lucas S."/>
            <person name="Glavina del Rio T."/>
            <person name="Nolan M."/>
            <person name="Chen F."/>
            <person name="Tice H."/>
            <person name="Pitluck S."/>
            <person name="Cheng J.F."/>
            <person name="Chertkov O."/>
            <person name="Brettin T."/>
            <person name="Han C."/>
            <person name="Detter J.C."/>
            <person name="Kuske C."/>
            <person name="Bruce D."/>
            <person name="Goodwin L."/>
            <person name="Ovchinikova G."/>
            <person name="Pati A."/>
            <person name="Mikhailova N."/>
            <person name="Chen A."/>
            <person name="Palaniappan K."/>
            <person name="Land M."/>
            <person name="Hauser L."/>
            <person name="Chang Y.J."/>
            <person name="Jeffries C.D."/>
            <person name="Chain P."/>
            <person name="Rohde M."/>
            <person name="Goker M."/>
            <person name="Bristow J."/>
            <person name="Eisen J.A."/>
            <person name="Markowitz V."/>
            <person name="Hugenholtz P."/>
            <person name="Kyrpides N.C."/>
            <person name="Klenk H.P."/>
            <person name="Lapidus A."/>
        </authorList>
    </citation>
    <scope>NUCLEOTIDE SEQUENCE [LARGE SCALE GENOMIC DNA]</scope>
    <source>
        <strain evidence="9">ATCC 27377 / DSM 6068 / ICPB 4128</strain>
    </source>
</reference>
<feature type="chain" id="PRO_5003035564" description="peptidylprolyl isomerase" evidence="6">
    <location>
        <begin position="29"/>
        <end position="428"/>
    </location>
</feature>
<organism evidence="8 9">
    <name type="scientific">Pirellula staleyi (strain ATCC 27377 / DSM 6068 / ICPB 4128)</name>
    <name type="common">Pirella staleyi</name>
    <dbReference type="NCBI Taxonomy" id="530564"/>
    <lineage>
        <taxon>Bacteria</taxon>
        <taxon>Pseudomonadati</taxon>
        <taxon>Planctomycetota</taxon>
        <taxon>Planctomycetia</taxon>
        <taxon>Pirellulales</taxon>
        <taxon>Pirellulaceae</taxon>
        <taxon>Pirellula</taxon>
    </lineage>
</organism>
<dbReference type="KEGG" id="psl:Psta_0999"/>
<protein>
    <recommendedName>
        <fullName evidence="2">peptidylprolyl isomerase</fullName>
        <ecNumber evidence="2">5.2.1.8</ecNumber>
    </recommendedName>
</protein>
<feature type="region of interest" description="Disordered" evidence="5">
    <location>
        <begin position="34"/>
        <end position="90"/>
    </location>
</feature>
<dbReference type="Proteomes" id="UP000001887">
    <property type="component" value="Chromosome"/>
</dbReference>
<proteinExistence type="inferred from homology"/>
<dbReference type="Gene3D" id="2.40.100.10">
    <property type="entry name" value="Cyclophilin-like"/>
    <property type="match status" value="1"/>
</dbReference>
<keyword evidence="6" id="KW-0732">Signal</keyword>
<evidence type="ECO:0000256" key="6">
    <source>
        <dbReference type="SAM" id="SignalP"/>
    </source>
</evidence>
<dbReference type="HOGENOM" id="CLU_640691_0_0_0"/>
<dbReference type="InterPro" id="IPR011990">
    <property type="entry name" value="TPR-like_helical_dom_sf"/>
</dbReference>
<feature type="compositionally biased region" description="Low complexity" evidence="5">
    <location>
        <begin position="61"/>
        <end position="90"/>
    </location>
</feature>
<evidence type="ECO:0000313" key="8">
    <source>
        <dbReference type="EMBL" id="ADB15683.1"/>
    </source>
</evidence>
<evidence type="ECO:0000259" key="7">
    <source>
        <dbReference type="PROSITE" id="PS50072"/>
    </source>
</evidence>
<dbReference type="PRINTS" id="PR00153">
    <property type="entry name" value="CSAPPISMRASE"/>
</dbReference>
<dbReference type="STRING" id="530564.Psta_0999"/>
<accession>D2R866</accession>
<evidence type="ECO:0000313" key="9">
    <source>
        <dbReference type="Proteomes" id="UP000001887"/>
    </source>
</evidence>
<dbReference type="eggNOG" id="COG0652">
    <property type="taxonomic scope" value="Bacteria"/>
</dbReference>
<dbReference type="EC" id="5.2.1.8" evidence="2"/>
<dbReference type="InterPro" id="IPR002130">
    <property type="entry name" value="Cyclophilin-type_PPIase_dom"/>
</dbReference>
<keyword evidence="3" id="KW-0697">Rotamase</keyword>
<dbReference type="CDD" id="cd00317">
    <property type="entry name" value="cyclophilin"/>
    <property type="match status" value="1"/>
</dbReference>
<dbReference type="EMBL" id="CP001848">
    <property type="protein sequence ID" value="ADB15683.1"/>
    <property type="molecule type" value="Genomic_DNA"/>
</dbReference>
<evidence type="ECO:0000256" key="2">
    <source>
        <dbReference type="ARBA" id="ARBA00013194"/>
    </source>
</evidence>
<keyword evidence="9" id="KW-1185">Reference proteome</keyword>
<name>D2R866_PIRSD</name>
<dbReference type="InterPro" id="IPR044666">
    <property type="entry name" value="Cyclophilin_A-like"/>
</dbReference>
<dbReference type="InterPro" id="IPR029000">
    <property type="entry name" value="Cyclophilin-like_dom_sf"/>
</dbReference>
<evidence type="ECO:0000256" key="4">
    <source>
        <dbReference type="ARBA" id="ARBA00023235"/>
    </source>
</evidence>
<dbReference type="SUPFAM" id="SSF48452">
    <property type="entry name" value="TPR-like"/>
    <property type="match status" value="1"/>
</dbReference>
<feature type="compositionally biased region" description="Low complexity" evidence="5">
    <location>
        <begin position="34"/>
        <end position="53"/>
    </location>
</feature>
<dbReference type="PANTHER" id="PTHR45625:SF4">
    <property type="entry name" value="PEPTIDYLPROLYL ISOMERASE DOMAIN AND WD REPEAT-CONTAINING PROTEIN 1"/>
    <property type="match status" value="1"/>
</dbReference>
<comment type="similarity">
    <text evidence="1">Belongs to the cyclophilin-type PPIase family.</text>
</comment>
<dbReference type="Pfam" id="PF00160">
    <property type="entry name" value="Pro_isomerase"/>
    <property type="match status" value="1"/>
</dbReference>
<dbReference type="GO" id="GO:0006457">
    <property type="term" value="P:protein folding"/>
    <property type="evidence" value="ECO:0007669"/>
    <property type="project" value="InterPro"/>
</dbReference>
<feature type="signal peptide" evidence="6">
    <location>
        <begin position="1"/>
        <end position="28"/>
    </location>
</feature>
<feature type="domain" description="PPIase cyclophilin-type" evidence="7">
    <location>
        <begin position="269"/>
        <end position="410"/>
    </location>
</feature>
<keyword evidence="4 8" id="KW-0413">Isomerase</keyword>
<dbReference type="GO" id="GO:0003755">
    <property type="term" value="F:peptidyl-prolyl cis-trans isomerase activity"/>
    <property type="evidence" value="ECO:0007669"/>
    <property type="project" value="UniProtKB-KW"/>
</dbReference>
<dbReference type="AlphaFoldDB" id="D2R866"/>
<dbReference type="InterPro" id="IPR020892">
    <property type="entry name" value="Cyclophilin-type_PPIase_CS"/>
</dbReference>
<evidence type="ECO:0000256" key="5">
    <source>
        <dbReference type="SAM" id="MobiDB-lite"/>
    </source>
</evidence>
<gene>
    <name evidence="8" type="ordered locus">Psta_0999</name>
</gene>
<dbReference type="PROSITE" id="PS50072">
    <property type="entry name" value="CSA_PPIASE_2"/>
    <property type="match status" value="1"/>
</dbReference>
<dbReference type="PROSITE" id="PS00170">
    <property type="entry name" value="CSA_PPIASE_1"/>
    <property type="match status" value="1"/>
</dbReference>
<dbReference type="SUPFAM" id="SSF50891">
    <property type="entry name" value="Cyclophilin-like"/>
    <property type="match status" value="1"/>
</dbReference>